<protein>
    <recommendedName>
        <fullName evidence="4">HNH nuclease domain-containing protein</fullName>
    </recommendedName>
</protein>
<dbReference type="AlphaFoldDB" id="A0AAW0APC2"/>
<feature type="compositionally biased region" description="Gly residues" evidence="1">
    <location>
        <begin position="403"/>
        <end position="428"/>
    </location>
</feature>
<accession>A0AAW0APC2</accession>
<evidence type="ECO:0000256" key="1">
    <source>
        <dbReference type="SAM" id="MobiDB-lite"/>
    </source>
</evidence>
<gene>
    <name evidence="2" type="ORF">VNI00_019171</name>
</gene>
<feature type="region of interest" description="Disordered" evidence="1">
    <location>
        <begin position="364"/>
        <end position="438"/>
    </location>
</feature>
<dbReference type="EMBL" id="JAYKXP010000327">
    <property type="protein sequence ID" value="KAK7015177.1"/>
    <property type="molecule type" value="Genomic_DNA"/>
</dbReference>
<comment type="caution">
    <text evidence="2">The sequence shown here is derived from an EMBL/GenBank/DDBJ whole genome shotgun (WGS) entry which is preliminary data.</text>
</comment>
<evidence type="ECO:0000313" key="3">
    <source>
        <dbReference type="Proteomes" id="UP001383192"/>
    </source>
</evidence>
<name>A0AAW0APC2_9AGAR</name>
<evidence type="ECO:0008006" key="4">
    <source>
        <dbReference type="Google" id="ProtNLM"/>
    </source>
</evidence>
<proteinExistence type="predicted"/>
<evidence type="ECO:0000313" key="2">
    <source>
        <dbReference type="EMBL" id="KAK7015177.1"/>
    </source>
</evidence>
<keyword evidence="3" id="KW-1185">Reference proteome</keyword>
<reference evidence="2 3" key="1">
    <citation type="submission" date="2024-01" db="EMBL/GenBank/DDBJ databases">
        <title>A draft genome for a cacao thread blight-causing isolate of Paramarasmius palmivorus.</title>
        <authorList>
            <person name="Baruah I.K."/>
            <person name="Bukari Y."/>
            <person name="Amoako-Attah I."/>
            <person name="Meinhardt L.W."/>
            <person name="Bailey B.A."/>
            <person name="Cohen S.P."/>
        </authorList>
    </citation>
    <scope>NUCLEOTIDE SEQUENCE [LARGE SCALE GENOMIC DNA]</scope>
    <source>
        <strain evidence="2 3">GH-12</strain>
    </source>
</reference>
<organism evidence="2 3">
    <name type="scientific">Paramarasmius palmivorus</name>
    <dbReference type="NCBI Taxonomy" id="297713"/>
    <lineage>
        <taxon>Eukaryota</taxon>
        <taxon>Fungi</taxon>
        <taxon>Dikarya</taxon>
        <taxon>Basidiomycota</taxon>
        <taxon>Agaricomycotina</taxon>
        <taxon>Agaricomycetes</taxon>
        <taxon>Agaricomycetidae</taxon>
        <taxon>Agaricales</taxon>
        <taxon>Marasmiineae</taxon>
        <taxon>Marasmiaceae</taxon>
        <taxon>Paramarasmius</taxon>
    </lineage>
</organism>
<dbReference type="Proteomes" id="UP001383192">
    <property type="component" value="Unassembled WGS sequence"/>
</dbReference>
<sequence>MAAFGIEFILTASSGEFHSLYLEIPLSVPATVTDHTLLWVLHVMTSIAPSLTAELHHEGVKVDETSNLIIGPETLLQYNVYWDEETDAIASPKALIERTTSSDRANPELQQRLSNFRKAIEKRERRKREMLVDGAMKKIRYNYCAIVDEDAARLETVENVRSMGGTCTAIHVLPHRRGNSYITRVSRKYPEPVEHIDDIRNGLLVWTPLHPFLGCSKANGPERIPKCSFLCASPPTSFINLNLIRLQVPNKYLRPEHMKYSNQPSDVAILNNPDIDRTVQFHIFDPTITENYGLKAEMICNPPRLWNGKLLREPEPSRYRMQVSQAVWDHHYASTILGLYLAPGPATDDFADFCDRMYYEGGGEYVDPNDDDSDSQSDNGMGYTEKEESTDGSTKSPRKKGGPGRGGGRSGGGGGRKGGGGGRGGDGGGPKRRWWRWK</sequence>